<sequence length="112" mass="11952">MNYIITATIFDQINIATSDPGKEGIVPAAKLVKKMADKSSYNINAGKDTKFTGAELKAKIKADLKLADTIIDVTLKTGDNKIVADDVACEAYGIKFEATNAYVAPITPVKTV</sequence>
<name>A0A6J5SWM1_9CAUD</name>
<organism evidence="1">
    <name type="scientific">uncultured Caudovirales phage</name>
    <dbReference type="NCBI Taxonomy" id="2100421"/>
    <lineage>
        <taxon>Viruses</taxon>
        <taxon>Duplodnaviria</taxon>
        <taxon>Heunggongvirae</taxon>
        <taxon>Uroviricota</taxon>
        <taxon>Caudoviricetes</taxon>
        <taxon>Peduoviridae</taxon>
        <taxon>Maltschvirus</taxon>
        <taxon>Maltschvirus maltsch</taxon>
    </lineage>
</organism>
<accession>A0A6J5SWM1</accession>
<dbReference type="EMBL" id="LR797474">
    <property type="protein sequence ID" value="CAB4219031.1"/>
    <property type="molecule type" value="Genomic_DNA"/>
</dbReference>
<gene>
    <name evidence="1" type="ORF">UFOVP1604_114</name>
</gene>
<reference evidence="1" key="1">
    <citation type="submission" date="2020-05" db="EMBL/GenBank/DDBJ databases">
        <authorList>
            <person name="Chiriac C."/>
            <person name="Salcher M."/>
            <person name="Ghai R."/>
            <person name="Kavagutti S V."/>
        </authorList>
    </citation>
    <scope>NUCLEOTIDE SEQUENCE</scope>
</reference>
<protein>
    <submittedName>
        <fullName evidence="1">Uncharacterized protein</fullName>
    </submittedName>
</protein>
<evidence type="ECO:0000313" key="1">
    <source>
        <dbReference type="EMBL" id="CAB4219031.1"/>
    </source>
</evidence>
<proteinExistence type="predicted"/>